<feature type="site" description="Important for catalysis" evidence="3">
    <location>
        <position position="330"/>
    </location>
</feature>
<accession>A0ABX4MEA0</accession>
<evidence type="ECO:0000313" key="6">
    <source>
        <dbReference type="Proteomes" id="UP000194577"/>
    </source>
</evidence>
<dbReference type="Gene3D" id="3.90.226.10">
    <property type="entry name" value="2-enoyl-CoA Hydratase, Chain A, domain 1"/>
    <property type="match status" value="1"/>
</dbReference>
<dbReference type="InterPro" id="IPR001753">
    <property type="entry name" value="Enoyl-CoA_hydra/iso"/>
</dbReference>
<dbReference type="NCBIfam" id="NF006186">
    <property type="entry name" value="PRK08321.1"/>
    <property type="match status" value="1"/>
</dbReference>
<dbReference type="PROSITE" id="PS00166">
    <property type="entry name" value="ENOYL_COA_HYDRATASE"/>
    <property type="match status" value="1"/>
</dbReference>
<keyword evidence="6" id="KW-1185">Reference proteome</keyword>
<comment type="pathway">
    <text evidence="3">Quinol/quinone metabolism; 1,4-dihydroxy-2-naphthoate biosynthesis; 1,4-dihydroxy-2-naphthoate from chorismate: step 6/7.</text>
</comment>
<comment type="similarity">
    <text evidence="3">Belongs to the enoyl-CoA hydratase/isomerase family. MenB subfamily.</text>
</comment>
<comment type="catalytic activity">
    <reaction evidence="1 3">
        <text>2-succinylbenzoyl-CoA + H(+) = 1,4-dihydroxy-2-naphthoyl-CoA + H2O</text>
        <dbReference type="Rhea" id="RHEA:26562"/>
        <dbReference type="ChEBI" id="CHEBI:15377"/>
        <dbReference type="ChEBI" id="CHEBI:15378"/>
        <dbReference type="ChEBI" id="CHEBI:57364"/>
        <dbReference type="ChEBI" id="CHEBI:58897"/>
        <dbReference type="EC" id="4.1.3.36"/>
    </reaction>
</comment>
<keyword evidence="3" id="KW-0474">Menaquinone biosynthesis</keyword>
<dbReference type="InterPro" id="IPR018376">
    <property type="entry name" value="Enoyl-CoA_hyd/isom_CS"/>
</dbReference>
<dbReference type="HAMAP" id="MF_01934">
    <property type="entry name" value="MenB"/>
    <property type="match status" value="1"/>
</dbReference>
<dbReference type="SUPFAM" id="SSF52096">
    <property type="entry name" value="ClpP/crotonase"/>
    <property type="match status" value="1"/>
</dbReference>
<dbReference type="EMBL" id="MTPX02000008">
    <property type="protein sequence ID" value="PHP53686.1"/>
    <property type="molecule type" value="Genomic_DNA"/>
</dbReference>
<feature type="binding site" description="in other chain" evidence="3">
    <location>
        <position position="227"/>
    </location>
    <ligand>
        <name>substrate</name>
        <note>ligand shared between two neighboring subunits</note>
    </ligand>
</feature>
<keyword evidence="2 3" id="KW-0456">Lyase</keyword>
<name>A0ABX4MEA0_9ACTO</name>
<dbReference type="Proteomes" id="UP000194577">
    <property type="component" value="Unassembled WGS sequence"/>
</dbReference>
<feature type="binding site" description="in other chain" evidence="3">
    <location>
        <position position="233"/>
    </location>
    <ligand>
        <name>substrate</name>
        <note>ligand shared between two neighboring subunits</note>
    </ligand>
</feature>
<evidence type="ECO:0000256" key="4">
    <source>
        <dbReference type="NCBIfam" id="TIGR01929"/>
    </source>
</evidence>
<dbReference type="PANTHER" id="PTHR43113:SF1">
    <property type="entry name" value="1,4-DIHYDROXY-2-NAPHTHOYL-COA SYNTHASE, PEROXISOMAL"/>
    <property type="match status" value="1"/>
</dbReference>
<comment type="caution">
    <text evidence="5">The sequence shown here is derived from an EMBL/GenBank/DDBJ whole genome shotgun (WGS) entry which is preliminary data.</text>
</comment>
<gene>
    <name evidence="3" type="primary">menB</name>
    <name evidence="5" type="ORF">BW737_000935</name>
</gene>
<dbReference type="InterPro" id="IPR014748">
    <property type="entry name" value="Enoyl-CoA_hydra_C"/>
</dbReference>
<dbReference type="PANTHER" id="PTHR43113">
    <property type="entry name" value="NUCLEOSIDE-DIPHOSPHATE-SUGAR EPIMERASE"/>
    <property type="match status" value="1"/>
</dbReference>
<evidence type="ECO:0000256" key="2">
    <source>
        <dbReference type="ARBA" id="ARBA00023239"/>
    </source>
</evidence>
<feature type="binding site" description="in other chain" evidence="3">
    <location>
        <position position="134"/>
    </location>
    <ligand>
        <name>substrate</name>
        <note>ligand shared between two neighboring subunits</note>
    </ligand>
</feature>
<protein>
    <recommendedName>
        <fullName evidence="3 4">1,4-dihydroxy-2-naphthoyl-CoA synthase</fullName>
        <shortName evidence="3">DHNA-CoA synthase</shortName>
        <ecNumber evidence="3 4">4.1.3.36</ecNumber>
    </recommendedName>
</protein>
<comment type="pathway">
    <text evidence="3">Quinol/quinone metabolism; menaquinone biosynthesis.</text>
</comment>
<feature type="site" description="Important for catalysis" evidence="3">
    <location>
        <position position="228"/>
    </location>
</feature>
<dbReference type="NCBIfam" id="TIGR01929">
    <property type="entry name" value="menB"/>
    <property type="match status" value="1"/>
</dbReference>
<evidence type="ECO:0000256" key="3">
    <source>
        <dbReference type="HAMAP-Rule" id="MF_01934"/>
    </source>
</evidence>
<organism evidence="5 6">
    <name type="scientific">Actinomyces ruminis</name>
    <dbReference type="NCBI Taxonomy" id="1937003"/>
    <lineage>
        <taxon>Bacteria</taxon>
        <taxon>Bacillati</taxon>
        <taxon>Actinomycetota</taxon>
        <taxon>Actinomycetes</taxon>
        <taxon>Actinomycetales</taxon>
        <taxon>Actinomycetaceae</taxon>
        <taxon>Actinomyces</taxon>
    </lineage>
</organism>
<evidence type="ECO:0000256" key="1">
    <source>
        <dbReference type="ARBA" id="ARBA00000177"/>
    </source>
</evidence>
<dbReference type="InterPro" id="IPR029045">
    <property type="entry name" value="ClpP/crotonase-like_dom_sf"/>
</dbReference>
<dbReference type="RefSeq" id="WP_086615348.1">
    <property type="nucleotide sequence ID" value="NZ_MTPX02000008.1"/>
</dbReference>
<dbReference type="CDD" id="cd06558">
    <property type="entry name" value="crotonase-like"/>
    <property type="match status" value="1"/>
</dbReference>
<feature type="site" description="Important for catalysis" evidence="3">
    <location>
        <position position="134"/>
    </location>
</feature>
<feature type="binding site" evidence="3">
    <location>
        <position position="330"/>
    </location>
    <ligand>
        <name>substrate</name>
        <note>ligand shared between two neighboring subunits</note>
    </ligand>
</feature>
<reference evidence="5 6" key="1">
    <citation type="submission" date="2017-10" db="EMBL/GenBank/DDBJ databases">
        <title>Draft genome sequence of cellulolytic Actinomyces sp CtC72 isolated from cattle rumen fluid.</title>
        <authorList>
            <person name="Joshi A.J."/>
            <person name="Vasudevan G."/>
            <person name="Lanjekar V.B."/>
            <person name="Hivarkar S."/>
            <person name="Engineer A."/>
            <person name="Pore S.D."/>
            <person name="Dhakephalkar P.K."/>
            <person name="Dagar S."/>
        </authorList>
    </citation>
    <scope>NUCLEOTIDE SEQUENCE [LARGE SCALE GENOMIC DNA]</scope>
    <source>
        <strain evidence="6">CtC72</strain>
    </source>
</reference>
<feature type="binding site" description="in other chain" evidence="3">
    <location>
        <position position="77"/>
    </location>
    <ligand>
        <name>substrate</name>
        <note>ligand shared between two neighboring subunits</note>
    </ligand>
</feature>
<feature type="binding site" description="in other chain" evidence="3">
    <location>
        <begin position="122"/>
        <end position="126"/>
    </location>
    <ligand>
        <name>substrate</name>
        <note>ligand shared between two neighboring subunits</note>
    </ligand>
</feature>
<feature type="binding site" description="in other chain" evidence="3">
    <location>
        <begin position="200"/>
        <end position="204"/>
    </location>
    <ligand>
        <name>substrate</name>
        <note>ligand shared between two neighboring subunits</note>
    </ligand>
</feature>
<dbReference type="Gene3D" id="1.10.12.10">
    <property type="entry name" value="Lyase 2-enoyl-coa Hydratase, Chain A, domain 2"/>
    <property type="match status" value="1"/>
</dbReference>
<evidence type="ECO:0000313" key="5">
    <source>
        <dbReference type="EMBL" id="PHP53686.1"/>
    </source>
</evidence>
<dbReference type="EC" id="4.1.3.36" evidence="3 4"/>
<dbReference type="InterPro" id="IPR010198">
    <property type="entry name" value="DHNA-CoA_synthase_MenB"/>
</dbReference>
<comment type="function">
    <text evidence="3">Converts o-succinylbenzoyl-CoA (OSB-CoA) to 1,4-dihydroxy-2-naphthoyl-CoA (DHNA-CoA).</text>
</comment>
<sequence length="357" mass="39012">MSQTSSTAPSPHPLPQRVSEIFDPLRWRNVDGFSNRGDGPGALTDVTYHRGCERDADGAWVRDLPVVRVALDRPELRNAFRPHTVDELYRVLDHARMSGDIGAVILTGNGPSPKDGGWGFCSGGDQRVRGRDGYLYEKADDDAEHASPVSDAVPADNHDAAVAAQRERLDAARAGRLHVLEVQRLIRTMPKVVIAAVSGWAAGGGHSLNVVCDLSLASAEHARFKQTDADVGSFDAGYGSALLARQVGDKRAREIFFLARTYDAATAEHWGVVNEAVPHAELEQRALEYARIVAGKSPQAIRMLKYAFNLADDGLAGQQVFAGEATRLAYMTDEAAEGRDAFLERREPDWSPFPYYF</sequence>
<dbReference type="Pfam" id="PF00378">
    <property type="entry name" value="ECH_1"/>
    <property type="match status" value="2"/>
</dbReference>
<comment type="caution">
    <text evidence="3">Lacks conserved residue(s) required for the propagation of feature annotation.</text>
</comment>
<proteinExistence type="inferred from homology"/>